<dbReference type="Gene3D" id="3.10.105.10">
    <property type="entry name" value="Dipeptide-binding Protein, Domain 3"/>
    <property type="match status" value="1"/>
</dbReference>
<dbReference type="PANTHER" id="PTHR30290:SF10">
    <property type="entry name" value="PERIPLASMIC OLIGOPEPTIDE-BINDING PROTEIN-RELATED"/>
    <property type="match status" value="1"/>
</dbReference>
<comment type="caution">
    <text evidence="8">The sequence shown here is derived from an EMBL/GenBank/DDBJ whole genome shotgun (WGS) entry which is preliminary data.</text>
</comment>
<dbReference type="SUPFAM" id="SSF53850">
    <property type="entry name" value="Periplasmic binding protein-like II"/>
    <property type="match status" value="1"/>
</dbReference>
<dbReference type="GO" id="GO:0015833">
    <property type="term" value="P:peptide transport"/>
    <property type="evidence" value="ECO:0007669"/>
    <property type="project" value="UniProtKB-KW"/>
</dbReference>
<dbReference type="Gene3D" id="3.90.76.10">
    <property type="entry name" value="Dipeptide-binding Protein, Domain 1"/>
    <property type="match status" value="1"/>
</dbReference>
<dbReference type="InterPro" id="IPR030678">
    <property type="entry name" value="Peptide/Ni-bd"/>
</dbReference>
<dbReference type="Pfam" id="PF00496">
    <property type="entry name" value="SBP_bac_5"/>
    <property type="match status" value="1"/>
</dbReference>
<sequence length="538" mass="60247">MRKREKFLAGLVLVGAAFLAACSNNSSTSSSNKQVMNTATSNEISTLDSSKYGDTTSSEVLQNSMEGLYRFDKKNQPQLAGASKVTRSKDQKVYTYTLRKDAKWSNGDPVVAQDYVTGWRRTVDPKNSSLDSDSYSIIKNGTKITQGKAPVSSLGIKALGKYKLQVTLANPIPYLPQILEGAQFYPQDTKVGKKLGSKYGTSADNLVYNGPFTVNGWTGSNLKWTLKKNPKYWNKKSVKIKRVNIQVIQTTNTGVNLFRSNSLDYVPLSSDFVKEYEHNKDYHTKVTPTNGYITFNLKRKATGNVHLRRAISLAINRKQLVDTILHAGKPATGQVAADFITDASTKKDYREAAGKMVSYNVKDARAEWKQAQKELGKKKMTLELLTSDIDDSKRVGEFIQSNLMKNLPGLTIRVRSIPLKSRLSNTTQHNYDFVFGTWQPSYEDPLDFLTVGGLFNLQQDYHNANFWKQINLAQTSYATEPTKRLNALIKAEQQLVTKDAFVAPLYQAGASYLLKPQIKGFQLSPYGNVAYYWNVTIK</sequence>
<evidence type="ECO:0000256" key="6">
    <source>
        <dbReference type="SAM" id="SignalP"/>
    </source>
</evidence>
<comment type="similarity">
    <text evidence="2">Belongs to the bacterial solute-binding protein 5 family.</text>
</comment>
<evidence type="ECO:0000313" key="9">
    <source>
        <dbReference type="Proteomes" id="UP000288291"/>
    </source>
</evidence>
<dbReference type="InterPro" id="IPR000914">
    <property type="entry name" value="SBP_5_dom"/>
</dbReference>
<dbReference type="PANTHER" id="PTHR30290">
    <property type="entry name" value="PERIPLASMIC BINDING COMPONENT OF ABC TRANSPORTER"/>
    <property type="match status" value="1"/>
</dbReference>
<dbReference type="FunFam" id="3.90.76.10:FF:000001">
    <property type="entry name" value="Oligopeptide ABC transporter substrate-binding protein"/>
    <property type="match status" value="1"/>
</dbReference>
<keyword evidence="5" id="KW-0571">Peptide transport</keyword>
<dbReference type="PROSITE" id="PS01040">
    <property type="entry name" value="SBP_BACTERIAL_5"/>
    <property type="match status" value="1"/>
</dbReference>
<keyword evidence="4 6" id="KW-0732">Signal</keyword>
<feature type="domain" description="Solute-binding protein family 5" evidence="7">
    <location>
        <begin position="82"/>
        <end position="450"/>
    </location>
</feature>
<evidence type="ECO:0000256" key="4">
    <source>
        <dbReference type="ARBA" id="ARBA00022729"/>
    </source>
</evidence>
<dbReference type="Gene3D" id="3.40.190.10">
    <property type="entry name" value="Periplasmic binding protein-like II"/>
    <property type="match status" value="1"/>
</dbReference>
<keyword evidence="3" id="KW-0813">Transport</keyword>
<dbReference type="InterPro" id="IPR023765">
    <property type="entry name" value="SBP_5_CS"/>
</dbReference>
<evidence type="ECO:0000256" key="5">
    <source>
        <dbReference type="ARBA" id="ARBA00022856"/>
    </source>
</evidence>
<dbReference type="AlphaFoldDB" id="A0A437SU98"/>
<keyword evidence="9" id="KW-1185">Reference proteome</keyword>
<dbReference type="GO" id="GO:0043190">
    <property type="term" value="C:ATP-binding cassette (ABC) transporter complex"/>
    <property type="evidence" value="ECO:0007669"/>
    <property type="project" value="InterPro"/>
</dbReference>
<dbReference type="GO" id="GO:0042597">
    <property type="term" value="C:periplasmic space"/>
    <property type="evidence" value="ECO:0007669"/>
    <property type="project" value="UniProtKB-ARBA"/>
</dbReference>
<dbReference type="CDD" id="cd08504">
    <property type="entry name" value="PBP2_OppA"/>
    <property type="match status" value="1"/>
</dbReference>
<dbReference type="GO" id="GO:1904680">
    <property type="term" value="F:peptide transmembrane transporter activity"/>
    <property type="evidence" value="ECO:0007669"/>
    <property type="project" value="TreeGrafter"/>
</dbReference>
<feature type="signal peptide" evidence="6">
    <location>
        <begin position="1"/>
        <end position="23"/>
    </location>
</feature>
<proteinExistence type="inferred from homology"/>
<dbReference type="EMBL" id="RXIA01000017">
    <property type="protein sequence ID" value="RVU70523.1"/>
    <property type="molecule type" value="Genomic_DNA"/>
</dbReference>
<dbReference type="PIRSF" id="PIRSF002741">
    <property type="entry name" value="MppA"/>
    <property type="match status" value="1"/>
</dbReference>
<organism evidence="8 9">
    <name type="scientific">Lactobacillus xujianguonis</name>
    <dbReference type="NCBI Taxonomy" id="2495899"/>
    <lineage>
        <taxon>Bacteria</taxon>
        <taxon>Bacillati</taxon>
        <taxon>Bacillota</taxon>
        <taxon>Bacilli</taxon>
        <taxon>Lactobacillales</taxon>
        <taxon>Lactobacillaceae</taxon>
        <taxon>Lactobacillus</taxon>
    </lineage>
</organism>
<accession>A0A437SU98</accession>
<evidence type="ECO:0000256" key="3">
    <source>
        <dbReference type="ARBA" id="ARBA00022448"/>
    </source>
</evidence>
<name>A0A437SU98_9LACO</name>
<evidence type="ECO:0000256" key="2">
    <source>
        <dbReference type="ARBA" id="ARBA00005695"/>
    </source>
</evidence>
<keyword evidence="5" id="KW-0653">Protein transport</keyword>
<feature type="chain" id="PRO_5039223728" evidence="6">
    <location>
        <begin position="24"/>
        <end position="538"/>
    </location>
</feature>
<dbReference type="PROSITE" id="PS51257">
    <property type="entry name" value="PROKAR_LIPOPROTEIN"/>
    <property type="match status" value="1"/>
</dbReference>
<evidence type="ECO:0000256" key="1">
    <source>
        <dbReference type="ARBA" id="ARBA00004193"/>
    </source>
</evidence>
<comment type="subcellular location">
    <subcellularLocation>
        <location evidence="1">Cell membrane</location>
        <topology evidence="1">Lipid-anchor</topology>
    </subcellularLocation>
</comment>
<dbReference type="Proteomes" id="UP000288291">
    <property type="component" value="Unassembled WGS sequence"/>
</dbReference>
<reference evidence="8 9" key="1">
    <citation type="submission" date="2018-12" db="EMBL/GenBank/DDBJ databases">
        <authorList>
            <person name="Meng J."/>
        </authorList>
    </citation>
    <scope>NUCLEOTIDE SEQUENCE [LARGE SCALE GENOMIC DNA]</scope>
    <source>
        <strain evidence="8 9">HT111-2</strain>
    </source>
</reference>
<protein>
    <submittedName>
        <fullName evidence="8">Peptide ABC transporter substrate-binding protein</fullName>
    </submittedName>
</protein>
<dbReference type="InterPro" id="IPR039424">
    <property type="entry name" value="SBP_5"/>
</dbReference>
<gene>
    <name evidence="8" type="ORF">EJK17_06970</name>
</gene>
<evidence type="ECO:0000259" key="7">
    <source>
        <dbReference type="Pfam" id="PF00496"/>
    </source>
</evidence>
<evidence type="ECO:0000313" key="8">
    <source>
        <dbReference type="EMBL" id="RVU70523.1"/>
    </source>
</evidence>